<keyword evidence="2" id="KW-1185">Reference proteome</keyword>
<protein>
    <submittedName>
        <fullName evidence="1">Uncharacterized protein</fullName>
    </submittedName>
</protein>
<evidence type="ECO:0000313" key="1">
    <source>
        <dbReference type="EMBL" id="KAK2173456.1"/>
    </source>
</evidence>
<dbReference type="AlphaFoldDB" id="A0AAD9NM63"/>
<organism evidence="1 2">
    <name type="scientific">Ridgeia piscesae</name>
    <name type="common">Tubeworm</name>
    <dbReference type="NCBI Taxonomy" id="27915"/>
    <lineage>
        <taxon>Eukaryota</taxon>
        <taxon>Metazoa</taxon>
        <taxon>Spiralia</taxon>
        <taxon>Lophotrochozoa</taxon>
        <taxon>Annelida</taxon>
        <taxon>Polychaeta</taxon>
        <taxon>Sedentaria</taxon>
        <taxon>Canalipalpata</taxon>
        <taxon>Sabellida</taxon>
        <taxon>Siboglinidae</taxon>
        <taxon>Ridgeia</taxon>
    </lineage>
</organism>
<gene>
    <name evidence="1" type="ORF">NP493_873g01000</name>
</gene>
<comment type="caution">
    <text evidence="1">The sequence shown here is derived from an EMBL/GenBank/DDBJ whole genome shotgun (WGS) entry which is preliminary data.</text>
</comment>
<accession>A0AAD9NM63</accession>
<name>A0AAD9NM63_RIDPI</name>
<reference evidence="1" key="1">
    <citation type="journal article" date="2023" name="Mol. Biol. Evol.">
        <title>Third-Generation Sequencing Reveals the Adaptive Role of the Epigenome in Three Deep-Sea Polychaetes.</title>
        <authorList>
            <person name="Perez M."/>
            <person name="Aroh O."/>
            <person name="Sun Y."/>
            <person name="Lan Y."/>
            <person name="Juniper S.K."/>
            <person name="Young C.R."/>
            <person name="Angers B."/>
            <person name="Qian P.Y."/>
        </authorList>
    </citation>
    <scope>NUCLEOTIDE SEQUENCE</scope>
    <source>
        <strain evidence="1">R07B-5</strain>
    </source>
</reference>
<dbReference type="Proteomes" id="UP001209878">
    <property type="component" value="Unassembled WGS sequence"/>
</dbReference>
<dbReference type="EMBL" id="JAODUO010000874">
    <property type="protein sequence ID" value="KAK2173456.1"/>
    <property type="molecule type" value="Genomic_DNA"/>
</dbReference>
<evidence type="ECO:0000313" key="2">
    <source>
        <dbReference type="Proteomes" id="UP001209878"/>
    </source>
</evidence>
<proteinExistence type="predicted"/>
<sequence length="41" mass="4702">MATSWNWDKRVEPRASRVLTQTCHLMTSPSVRVTDILTNVT</sequence>